<evidence type="ECO:0000313" key="2">
    <source>
        <dbReference type="EMBL" id="KAK8060556.1"/>
    </source>
</evidence>
<dbReference type="EMBL" id="JAQQWM010000006">
    <property type="protein sequence ID" value="KAK8060556.1"/>
    <property type="molecule type" value="Genomic_DNA"/>
</dbReference>
<keyword evidence="1" id="KW-0812">Transmembrane</keyword>
<accession>A0ABR1UNR1</accession>
<protein>
    <submittedName>
        <fullName evidence="2">Uncharacterized protein</fullName>
    </submittedName>
</protein>
<name>A0ABR1UNR1_9PEZI</name>
<proteinExistence type="predicted"/>
<dbReference type="Proteomes" id="UP001446871">
    <property type="component" value="Unassembled WGS sequence"/>
</dbReference>
<gene>
    <name evidence="2" type="ORF">PG996_010486</name>
</gene>
<evidence type="ECO:0000256" key="1">
    <source>
        <dbReference type="SAM" id="Phobius"/>
    </source>
</evidence>
<sequence length="220" mass="23892">MLRGLGDRVEHLGLLLGIEAPVHIRKSSGGGVVCYRGRLATLGGGDRAPFVEDLLDEGFGLLLQLLLFARLGLGLVFSSLSDLDLRRGWLYDGGDGGGDLAVFAPDGVQLVTLRGSVLVSVTAALVLLVRIAARRRVWSGMLLGLLLLLLCYPVLAHLAPRRGPGLLVIGLFRDGSESRLVMRRTGTLGIFLIVLGRDLMLFSWLCRYVLWFNFLGGNLW</sequence>
<comment type="caution">
    <text evidence="2">The sequence shown here is derived from an EMBL/GenBank/DDBJ whole genome shotgun (WGS) entry which is preliminary data.</text>
</comment>
<keyword evidence="3" id="KW-1185">Reference proteome</keyword>
<feature type="transmembrane region" description="Helical" evidence="1">
    <location>
        <begin position="137"/>
        <end position="155"/>
    </location>
</feature>
<evidence type="ECO:0000313" key="3">
    <source>
        <dbReference type="Proteomes" id="UP001446871"/>
    </source>
</evidence>
<keyword evidence="1" id="KW-0472">Membrane</keyword>
<feature type="transmembrane region" description="Helical" evidence="1">
    <location>
        <begin position="59"/>
        <end position="80"/>
    </location>
</feature>
<keyword evidence="1" id="KW-1133">Transmembrane helix</keyword>
<feature type="transmembrane region" description="Helical" evidence="1">
    <location>
        <begin position="111"/>
        <end position="131"/>
    </location>
</feature>
<reference evidence="2 3" key="1">
    <citation type="submission" date="2023-01" db="EMBL/GenBank/DDBJ databases">
        <title>Analysis of 21 Apiospora genomes using comparative genomics revels a genus with tremendous synthesis potential of carbohydrate active enzymes and secondary metabolites.</title>
        <authorList>
            <person name="Sorensen T."/>
        </authorList>
    </citation>
    <scope>NUCLEOTIDE SEQUENCE [LARGE SCALE GENOMIC DNA]</scope>
    <source>
        <strain evidence="2 3">CBS 83171</strain>
    </source>
</reference>
<organism evidence="2 3">
    <name type="scientific">Apiospora saccharicola</name>
    <dbReference type="NCBI Taxonomy" id="335842"/>
    <lineage>
        <taxon>Eukaryota</taxon>
        <taxon>Fungi</taxon>
        <taxon>Dikarya</taxon>
        <taxon>Ascomycota</taxon>
        <taxon>Pezizomycotina</taxon>
        <taxon>Sordariomycetes</taxon>
        <taxon>Xylariomycetidae</taxon>
        <taxon>Amphisphaeriales</taxon>
        <taxon>Apiosporaceae</taxon>
        <taxon>Apiospora</taxon>
    </lineage>
</organism>
<feature type="transmembrane region" description="Helical" evidence="1">
    <location>
        <begin position="188"/>
        <end position="210"/>
    </location>
</feature>